<dbReference type="Pfam" id="PF01047">
    <property type="entry name" value="MarR"/>
    <property type="match status" value="1"/>
</dbReference>
<dbReference type="InterPro" id="IPR039422">
    <property type="entry name" value="MarR/SlyA-like"/>
</dbReference>
<dbReference type="InterPro" id="IPR036388">
    <property type="entry name" value="WH-like_DNA-bd_sf"/>
</dbReference>
<accession>A0A918S3D2</accession>
<name>A0A918S3D2_9HYPH</name>
<dbReference type="InterPro" id="IPR036390">
    <property type="entry name" value="WH_DNA-bd_sf"/>
</dbReference>
<comment type="caution">
    <text evidence="2">The sequence shown here is derived from an EMBL/GenBank/DDBJ whole genome shotgun (WGS) entry which is preliminary data.</text>
</comment>
<dbReference type="Proteomes" id="UP000646579">
    <property type="component" value="Unassembled WGS sequence"/>
</dbReference>
<dbReference type="SUPFAM" id="SSF46785">
    <property type="entry name" value="Winged helix' DNA-binding domain"/>
    <property type="match status" value="1"/>
</dbReference>
<reference evidence="2" key="1">
    <citation type="journal article" date="2014" name="Int. J. Syst. Evol. Microbiol.">
        <title>Complete genome sequence of Corynebacterium casei LMG S-19264T (=DSM 44701T), isolated from a smear-ripened cheese.</title>
        <authorList>
            <consortium name="US DOE Joint Genome Institute (JGI-PGF)"/>
            <person name="Walter F."/>
            <person name="Albersmeier A."/>
            <person name="Kalinowski J."/>
            <person name="Ruckert C."/>
        </authorList>
    </citation>
    <scope>NUCLEOTIDE SEQUENCE</scope>
    <source>
        <strain evidence="2">KCTC 32437</strain>
    </source>
</reference>
<dbReference type="PRINTS" id="PR00598">
    <property type="entry name" value="HTHMARR"/>
</dbReference>
<keyword evidence="3" id="KW-1185">Reference proteome</keyword>
<feature type="domain" description="HTH marR-type" evidence="1">
    <location>
        <begin position="9"/>
        <end position="149"/>
    </location>
</feature>
<reference evidence="2" key="2">
    <citation type="submission" date="2020-09" db="EMBL/GenBank/DDBJ databases">
        <authorList>
            <person name="Sun Q."/>
            <person name="Kim S."/>
        </authorList>
    </citation>
    <scope>NUCLEOTIDE SEQUENCE</scope>
    <source>
        <strain evidence="2">KCTC 32437</strain>
    </source>
</reference>
<proteinExistence type="predicted"/>
<dbReference type="SMART" id="SM00347">
    <property type="entry name" value="HTH_MARR"/>
    <property type="match status" value="1"/>
</dbReference>
<dbReference type="EMBL" id="BMZE01000002">
    <property type="protein sequence ID" value="GHA21824.1"/>
    <property type="molecule type" value="Genomic_DNA"/>
</dbReference>
<dbReference type="InterPro" id="IPR000835">
    <property type="entry name" value="HTH_MarR-typ"/>
</dbReference>
<evidence type="ECO:0000259" key="1">
    <source>
        <dbReference type="PROSITE" id="PS50995"/>
    </source>
</evidence>
<dbReference type="GO" id="GO:0006950">
    <property type="term" value="P:response to stress"/>
    <property type="evidence" value="ECO:0007669"/>
    <property type="project" value="TreeGrafter"/>
</dbReference>
<dbReference type="PROSITE" id="PS50995">
    <property type="entry name" value="HTH_MARR_2"/>
    <property type="match status" value="1"/>
</dbReference>
<evidence type="ECO:0000313" key="2">
    <source>
        <dbReference type="EMBL" id="GHA21824.1"/>
    </source>
</evidence>
<protein>
    <recommendedName>
        <fullName evidence="1">HTH marR-type domain-containing protein</fullName>
    </recommendedName>
</protein>
<sequence length="154" mass="17605">MVETPSREYAVRERRLMRIGEALQDFLRNVEAARDQAAREQNLHPTDFACIGYLFRVGVPVSPKQIISRMNLSSGSGTALLDRLQSLGYTRRLPNPDDRRSVLIELDQRAAAEPLKRYLELEESYRRATDQFSDEDLEVIAEFVSKISTLTSET</sequence>
<gene>
    <name evidence="2" type="ORF">GCM10007989_16450</name>
</gene>
<dbReference type="PANTHER" id="PTHR33164:SF106">
    <property type="entry name" value="TRANSCRIPTIONAL REGULATORY PROTEIN"/>
    <property type="match status" value="1"/>
</dbReference>
<organism evidence="2 3">
    <name type="scientific">Devosia pacifica</name>
    <dbReference type="NCBI Taxonomy" id="1335967"/>
    <lineage>
        <taxon>Bacteria</taxon>
        <taxon>Pseudomonadati</taxon>
        <taxon>Pseudomonadota</taxon>
        <taxon>Alphaproteobacteria</taxon>
        <taxon>Hyphomicrobiales</taxon>
        <taxon>Devosiaceae</taxon>
        <taxon>Devosia</taxon>
    </lineage>
</organism>
<evidence type="ECO:0000313" key="3">
    <source>
        <dbReference type="Proteomes" id="UP000646579"/>
    </source>
</evidence>
<dbReference type="Gene3D" id="1.10.10.10">
    <property type="entry name" value="Winged helix-like DNA-binding domain superfamily/Winged helix DNA-binding domain"/>
    <property type="match status" value="1"/>
</dbReference>
<dbReference type="GO" id="GO:0003700">
    <property type="term" value="F:DNA-binding transcription factor activity"/>
    <property type="evidence" value="ECO:0007669"/>
    <property type="project" value="InterPro"/>
</dbReference>
<dbReference type="PANTHER" id="PTHR33164">
    <property type="entry name" value="TRANSCRIPTIONAL REGULATOR, MARR FAMILY"/>
    <property type="match status" value="1"/>
</dbReference>
<dbReference type="AlphaFoldDB" id="A0A918S3D2"/>